<evidence type="ECO:0000313" key="1">
    <source>
        <dbReference type="EMBL" id="JAH07249.1"/>
    </source>
</evidence>
<name>A0A0E9PRZ1_ANGAN</name>
<sequence>MALILRTCKLSAQSFYSSNRIWKVSN</sequence>
<dbReference type="EMBL" id="GBXM01101328">
    <property type="protein sequence ID" value="JAH07249.1"/>
    <property type="molecule type" value="Transcribed_RNA"/>
</dbReference>
<proteinExistence type="predicted"/>
<reference evidence="1" key="1">
    <citation type="submission" date="2014-11" db="EMBL/GenBank/DDBJ databases">
        <authorList>
            <person name="Amaro Gonzalez C."/>
        </authorList>
    </citation>
    <scope>NUCLEOTIDE SEQUENCE</scope>
</reference>
<organism evidence="1">
    <name type="scientific">Anguilla anguilla</name>
    <name type="common">European freshwater eel</name>
    <name type="synonym">Muraena anguilla</name>
    <dbReference type="NCBI Taxonomy" id="7936"/>
    <lineage>
        <taxon>Eukaryota</taxon>
        <taxon>Metazoa</taxon>
        <taxon>Chordata</taxon>
        <taxon>Craniata</taxon>
        <taxon>Vertebrata</taxon>
        <taxon>Euteleostomi</taxon>
        <taxon>Actinopterygii</taxon>
        <taxon>Neopterygii</taxon>
        <taxon>Teleostei</taxon>
        <taxon>Anguilliformes</taxon>
        <taxon>Anguillidae</taxon>
        <taxon>Anguilla</taxon>
    </lineage>
</organism>
<accession>A0A0E9PRZ1</accession>
<dbReference type="AlphaFoldDB" id="A0A0E9PRZ1"/>
<reference evidence="1" key="2">
    <citation type="journal article" date="2015" name="Fish Shellfish Immunol.">
        <title>Early steps in the European eel (Anguilla anguilla)-Vibrio vulnificus interaction in the gills: Role of the RtxA13 toxin.</title>
        <authorList>
            <person name="Callol A."/>
            <person name="Pajuelo D."/>
            <person name="Ebbesson L."/>
            <person name="Teles M."/>
            <person name="MacKenzie S."/>
            <person name="Amaro C."/>
        </authorList>
    </citation>
    <scope>NUCLEOTIDE SEQUENCE</scope>
</reference>
<protein>
    <submittedName>
        <fullName evidence="1">Uncharacterized protein</fullName>
    </submittedName>
</protein>